<organism evidence="1 2">
    <name type="scientific">Piloderma croceum (strain F 1598)</name>
    <dbReference type="NCBI Taxonomy" id="765440"/>
    <lineage>
        <taxon>Eukaryota</taxon>
        <taxon>Fungi</taxon>
        <taxon>Dikarya</taxon>
        <taxon>Basidiomycota</taxon>
        <taxon>Agaricomycotina</taxon>
        <taxon>Agaricomycetes</taxon>
        <taxon>Agaricomycetidae</taxon>
        <taxon>Atheliales</taxon>
        <taxon>Atheliaceae</taxon>
        <taxon>Piloderma</taxon>
    </lineage>
</organism>
<proteinExistence type="predicted"/>
<accession>A0A0C3AXR0</accession>
<evidence type="ECO:0000313" key="2">
    <source>
        <dbReference type="Proteomes" id="UP000054166"/>
    </source>
</evidence>
<reference evidence="2" key="2">
    <citation type="submission" date="2015-01" db="EMBL/GenBank/DDBJ databases">
        <title>Evolutionary Origins and Diversification of the Mycorrhizal Mutualists.</title>
        <authorList>
            <consortium name="DOE Joint Genome Institute"/>
            <consortium name="Mycorrhizal Genomics Consortium"/>
            <person name="Kohler A."/>
            <person name="Kuo A."/>
            <person name="Nagy L.G."/>
            <person name="Floudas D."/>
            <person name="Copeland A."/>
            <person name="Barry K.W."/>
            <person name="Cichocki N."/>
            <person name="Veneault-Fourrey C."/>
            <person name="LaButti K."/>
            <person name="Lindquist E.A."/>
            <person name="Lipzen A."/>
            <person name="Lundell T."/>
            <person name="Morin E."/>
            <person name="Murat C."/>
            <person name="Riley R."/>
            <person name="Ohm R."/>
            <person name="Sun H."/>
            <person name="Tunlid A."/>
            <person name="Henrissat B."/>
            <person name="Grigoriev I.V."/>
            <person name="Hibbett D.S."/>
            <person name="Martin F."/>
        </authorList>
    </citation>
    <scope>NUCLEOTIDE SEQUENCE [LARGE SCALE GENOMIC DNA]</scope>
    <source>
        <strain evidence="2">F 1598</strain>
    </source>
</reference>
<dbReference type="EMBL" id="KN833014">
    <property type="protein sequence ID" value="KIM78798.1"/>
    <property type="molecule type" value="Genomic_DNA"/>
</dbReference>
<sequence>MAAAGRKGGDLNLPYSISIWIFGRVANESRGNTGGDAIGCKLLRTLNLTLACILPPPSGIGSGGNKGM</sequence>
<protein>
    <submittedName>
        <fullName evidence="1">Uncharacterized protein</fullName>
    </submittedName>
</protein>
<dbReference type="HOGENOM" id="CLU_2794832_0_0_1"/>
<gene>
    <name evidence="1" type="ORF">PILCRDRAFT_824206</name>
</gene>
<reference evidence="1 2" key="1">
    <citation type="submission" date="2014-04" db="EMBL/GenBank/DDBJ databases">
        <authorList>
            <consortium name="DOE Joint Genome Institute"/>
            <person name="Kuo A."/>
            <person name="Tarkka M."/>
            <person name="Buscot F."/>
            <person name="Kohler A."/>
            <person name="Nagy L.G."/>
            <person name="Floudas D."/>
            <person name="Copeland A."/>
            <person name="Barry K.W."/>
            <person name="Cichocki N."/>
            <person name="Veneault-Fourrey C."/>
            <person name="LaButti K."/>
            <person name="Lindquist E.A."/>
            <person name="Lipzen A."/>
            <person name="Lundell T."/>
            <person name="Morin E."/>
            <person name="Murat C."/>
            <person name="Sun H."/>
            <person name="Tunlid A."/>
            <person name="Henrissat B."/>
            <person name="Grigoriev I.V."/>
            <person name="Hibbett D.S."/>
            <person name="Martin F."/>
            <person name="Nordberg H.P."/>
            <person name="Cantor M.N."/>
            <person name="Hua S.X."/>
        </authorList>
    </citation>
    <scope>NUCLEOTIDE SEQUENCE [LARGE SCALE GENOMIC DNA]</scope>
    <source>
        <strain evidence="1 2">F 1598</strain>
    </source>
</reference>
<dbReference type="AlphaFoldDB" id="A0A0C3AXR0"/>
<dbReference type="InParanoid" id="A0A0C3AXR0"/>
<keyword evidence="2" id="KW-1185">Reference proteome</keyword>
<name>A0A0C3AXR0_PILCF</name>
<evidence type="ECO:0000313" key="1">
    <source>
        <dbReference type="EMBL" id="KIM78798.1"/>
    </source>
</evidence>
<dbReference type="Proteomes" id="UP000054166">
    <property type="component" value="Unassembled WGS sequence"/>
</dbReference>